<evidence type="ECO:0000256" key="7">
    <source>
        <dbReference type="PIRNR" id="PIRNR001093"/>
    </source>
</evidence>
<dbReference type="Pfam" id="PF00728">
    <property type="entry name" value="Glyco_hydro_20"/>
    <property type="match status" value="2"/>
</dbReference>
<dbReference type="InterPro" id="IPR029019">
    <property type="entry name" value="HEX_eukaryotic_N"/>
</dbReference>
<dbReference type="SUPFAM" id="SSF55545">
    <property type="entry name" value="beta-N-acetylhexosaminidase-like domain"/>
    <property type="match status" value="1"/>
</dbReference>
<sequence length="593" mass="67534">MSRMFLVWCTRVLLFLPVSGLISNRNSDDGIWSYDCVRDEIGRGEQRCARQDKASSSGGLELTLEVCKLICGQYGQLWPLPKARFVQLGNSTRQFLLSSFTVKSQLSPSSELEAMVNEAAQRISQLASMLHPEYPFSEDKSNPLHRSPVDSASVSSVEVRVRVVSDSLFGYGLDESYSLSITSTPKKVLVVILAETFFGARHGLETLLQCMAYDSRSDSLRIIETVTIDGDSPDYQHRGLSLDSSRSYTPIPLLKKIIDAMGMNKMNILHWHITDTHSFPFQPPRRPLVGLYGAYSPRHVYYPEDVRDLVHFARVRGVKIIPELDAPSHCGNEPPCGQLNPVNENVYDVLEDLYADFLDVFDGDIFHMGGDEVMIPSWNKTDHETVEILEYLSTMKWDRNDPQSFVKLWGDVFQKKAFERLRNLRENITAILWTSELTNPSHVEEYLHKDDYIIQLWTDSQAPSIAQLAKQGYRLIFTNYDAWYLDCGFAAWVGSGHNWCSPYKELRKQIQGGEVAMWAEQTDEHNVETKIWPRASAMAERLWSNPETGYEAAEARIQQHRDRMAKFGIGSELLQPEFCRQNEGLCYLSNDAP</sequence>
<dbReference type="Pfam" id="PF14845">
    <property type="entry name" value="Glycohydro_20b2"/>
    <property type="match status" value="1"/>
</dbReference>
<reference evidence="8" key="1">
    <citation type="submission" date="2020-11" db="EMBL/GenBank/DDBJ databases">
        <authorList>
            <person name="Tran Van P."/>
        </authorList>
    </citation>
    <scope>NUCLEOTIDE SEQUENCE</scope>
</reference>
<dbReference type="InterPro" id="IPR015883">
    <property type="entry name" value="Glyco_hydro_20_cat"/>
</dbReference>
<dbReference type="InterPro" id="IPR029018">
    <property type="entry name" value="Hex-like_dom2"/>
</dbReference>
<comment type="similarity">
    <text evidence="2 7">Belongs to the glycosyl hydrolase 20 family.</text>
</comment>
<dbReference type="GO" id="GO:0016231">
    <property type="term" value="F:beta-N-acetylglucosaminidase activity"/>
    <property type="evidence" value="ECO:0007669"/>
    <property type="project" value="TreeGrafter"/>
</dbReference>
<dbReference type="InterPro" id="IPR017853">
    <property type="entry name" value="GH"/>
</dbReference>
<dbReference type="PANTHER" id="PTHR22600">
    <property type="entry name" value="BETA-HEXOSAMINIDASE"/>
    <property type="match status" value="1"/>
</dbReference>
<dbReference type="Gene3D" id="3.30.379.10">
    <property type="entry name" value="Chitobiase/beta-hexosaminidase domain 2-like"/>
    <property type="match status" value="1"/>
</dbReference>
<keyword evidence="5" id="KW-0325">Glycoprotein</keyword>
<dbReference type="PANTHER" id="PTHR22600:SF26">
    <property type="entry name" value="BETA-N-ACETYLHEXOSAMINIDASE"/>
    <property type="match status" value="1"/>
</dbReference>
<name>A0A7R8ZFI1_9CRUS</name>
<proteinExistence type="inferred from homology"/>
<dbReference type="GO" id="GO:0005886">
    <property type="term" value="C:plasma membrane"/>
    <property type="evidence" value="ECO:0007669"/>
    <property type="project" value="TreeGrafter"/>
</dbReference>
<dbReference type="InterPro" id="IPR025705">
    <property type="entry name" value="Beta_hexosaminidase_sua/sub"/>
</dbReference>
<dbReference type="EMBL" id="OB660034">
    <property type="protein sequence ID" value="CAD7222184.1"/>
    <property type="molecule type" value="Genomic_DNA"/>
</dbReference>
<evidence type="ECO:0000256" key="3">
    <source>
        <dbReference type="ARBA" id="ARBA00022729"/>
    </source>
</evidence>
<dbReference type="EC" id="3.2.1.52" evidence="7"/>
<dbReference type="OrthoDB" id="428480at2759"/>
<keyword evidence="4 7" id="KW-0378">Hydrolase</keyword>
<comment type="catalytic activity">
    <reaction evidence="1 7">
        <text>Hydrolysis of terminal non-reducing N-acetyl-D-hexosamine residues in N-acetyl-beta-D-hexosaminides.</text>
        <dbReference type="EC" id="3.2.1.52"/>
    </reaction>
</comment>
<evidence type="ECO:0000256" key="4">
    <source>
        <dbReference type="ARBA" id="ARBA00022801"/>
    </source>
</evidence>
<dbReference type="SUPFAM" id="SSF51445">
    <property type="entry name" value="(Trans)glycosidases"/>
    <property type="match status" value="1"/>
</dbReference>
<dbReference type="GO" id="GO:0030203">
    <property type="term" value="P:glycosaminoglycan metabolic process"/>
    <property type="evidence" value="ECO:0007669"/>
    <property type="project" value="TreeGrafter"/>
</dbReference>
<dbReference type="PIRSF" id="PIRSF001093">
    <property type="entry name" value="B-hxosamndse_ab_euk"/>
    <property type="match status" value="1"/>
</dbReference>
<evidence type="ECO:0000256" key="1">
    <source>
        <dbReference type="ARBA" id="ARBA00001231"/>
    </source>
</evidence>
<evidence type="ECO:0000256" key="2">
    <source>
        <dbReference type="ARBA" id="ARBA00006285"/>
    </source>
</evidence>
<evidence type="ECO:0000313" key="8">
    <source>
        <dbReference type="EMBL" id="CAD7222184.1"/>
    </source>
</evidence>
<dbReference type="GO" id="GO:0005975">
    <property type="term" value="P:carbohydrate metabolic process"/>
    <property type="evidence" value="ECO:0007669"/>
    <property type="project" value="InterPro"/>
</dbReference>
<dbReference type="PRINTS" id="PR00738">
    <property type="entry name" value="GLHYDRLASE20"/>
</dbReference>
<gene>
    <name evidence="8" type="ORF">CTOB1V02_LOCUS200</name>
</gene>
<keyword evidence="3" id="KW-0732">Signal</keyword>
<dbReference type="Gene3D" id="3.20.20.80">
    <property type="entry name" value="Glycosidases"/>
    <property type="match status" value="1"/>
</dbReference>
<protein>
    <recommendedName>
        <fullName evidence="7">Beta-hexosaminidase</fullName>
        <ecNumber evidence="7">3.2.1.52</ecNumber>
    </recommendedName>
</protein>
<evidence type="ECO:0000256" key="5">
    <source>
        <dbReference type="ARBA" id="ARBA00023180"/>
    </source>
</evidence>
<dbReference type="AlphaFoldDB" id="A0A7R8ZFI1"/>
<evidence type="ECO:0000256" key="6">
    <source>
        <dbReference type="ARBA" id="ARBA00023295"/>
    </source>
</evidence>
<organism evidence="8">
    <name type="scientific">Cyprideis torosa</name>
    <dbReference type="NCBI Taxonomy" id="163714"/>
    <lineage>
        <taxon>Eukaryota</taxon>
        <taxon>Metazoa</taxon>
        <taxon>Ecdysozoa</taxon>
        <taxon>Arthropoda</taxon>
        <taxon>Crustacea</taxon>
        <taxon>Oligostraca</taxon>
        <taxon>Ostracoda</taxon>
        <taxon>Podocopa</taxon>
        <taxon>Podocopida</taxon>
        <taxon>Cytherocopina</taxon>
        <taxon>Cytheroidea</taxon>
        <taxon>Cytherideidae</taxon>
        <taxon>Cyprideis</taxon>
    </lineage>
</organism>
<keyword evidence="6 7" id="KW-0326">Glycosidase</keyword>
<accession>A0A7R8ZFI1</accession>